<dbReference type="InterPro" id="IPR009072">
    <property type="entry name" value="Histone-fold"/>
</dbReference>
<dbReference type="GO" id="GO:0003677">
    <property type="term" value="F:DNA binding"/>
    <property type="evidence" value="ECO:0007669"/>
    <property type="project" value="UniProtKB-KW"/>
</dbReference>
<sequence length="116" mass="12943">MGNSSGDIPAELDRLKKLTTILARRVFQFTFGLSPHSYNGRVFPNLSYGLTGHMCPNQGGSKSFPHALAGALLKSLENVIRDAVTYTKHARRKMVRVMDVIYALKRQRRTLYGFGG</sequence>
<dbReference type="AlphaFoldDB" id="A0AA88VUX1"/>
<dbReference type="PRINTS" id="PR00623">
    <property type="entry name" value="HISTONEH4"/>
</dbReference>
<dbReference type="GO" id="GO:0005634">
    <property type="term" value="C:nucleus"/>
    <property type="evidence" value="ECO:0007669"/>
    <property type="project" value="UniProtKB-SubCell"/>
</dbReference>
<comment type="caution">
    <text evidence="10">The sequence shown here is derived from an EMBL/GenBank/DDBJ whole genome shotgun (WGS) entry which is preliminary data.</text>
</comment>
<evidence type="ECO:0000256" key="2">
    <source>
        <dbReference type="ARBA" id="ARBA00004286"/>
    </source>
</evidence>
<evidence type="ECO:0000256" key="4">
    <source>
        <dbReference type="ARBA" id="ARBA00022454"/>
    </source>
</evidence>
<accession>A0AA88VUX1</accession>
<comment type="subunit">
    <text evidence="8">The nucleosome is a histone octamer containing two molecules each of H2A, H2B, H3 and H4 assembled in one H3-H4 heterotetramer and two H2A-H2B heterodimers. The octamer wraps approximately 147 bp of DNA.</text>
</comment>
<comment type="function">
    <text evidence="8">Core component of nucleosome. Nucleosomes wrap and compact DNA into chromatin, limiting DNA accessibility to the cellular machineries which require DNA as a template. Histones thereby play a central role in transcription regulation, DNA repair, DNA replication and chromosomal stability. DNA accessibility is regulated via a complex set of post-translational modifications of histones, also called histone code, and nucleosome remodeling.</text>
</comment>
<comment type="similarity">
    <text evidence="3 8">Belongs to the histone H4 family.</text>
</comment>
<reference evidence="10" key="1">
    <citation type="submission" date="2022-12" db="EMBL/GenBank/DDBJ databases">
        <title>Draft genome assemblies for two species of Escallonia (Escalloniales).</title>
        <authorList>
            <person name="Chanderbali A."/>
            <person name="Dervinis C."/>
            <person name="Anghel I."/>
            <person name="Soltis D."/>
            <person name="Soltis P."/>
            <person name="Zapata F."/>
        </authorList>
    </citation>
    <scope>NUCLEOTIDE SEQUENCE</scope>
    <source>
        <strain evidence="10">UCBG64.0493</strain>
        <tissue evidence="10">Leaf</tissue>
    </source>
</reference>
<evidence type="ECO:0000313" key="11">
    <source>
        <dbReference type="Proteomes" id="UP001188597"/>
    </source>
</evidence>
<evidence type="ECO:0000259" key="9">
    <source>
        <dbReference type="Pfam" id="PF15511"/>
    </source>
</evidence>
<evidence type="ECO:0000256" key="8">
    <source>
        <dbReference type="RuleBase" id="RU000528"/>
    </source>
</evidence>
<evidence type="ECO:0000256" key="6">
    <source>
        <dbReference type="ARBA" id="ARBA00023242"/>
    </source>
</evidence>
<dbReference type="GO" id="GO:0046982">
    <property type="term" value="F:protein heterodimerization activity"/>
    <property type="evidence" value="ECO:0007669"/>
    <property type="project" value="InterPro"/>
</dbReference>
<dbReference type="PANTHER" id="PTHR10484">
    <property type="entry name" value="HISTONE H4"/>
    <property type="match status" value="1"/>
</dbReference>
<dbReference type="SMART" id="SM00417">
    <property type="entry name" value="H4"/>
    <property type="match status" value="1"/>
</dbReference>
<evidence type="ECO:0000256" key="1">
    <source>
        <dbReference type="ARBA" id="ARBA00004123"/>
    </source>
</evidence>
<evidence type="ECO:0000256" key="3">
    <source>
        <dbReference type="ARBA" id="ARBA00006564"/>
    </source>
</evidence>
<evidence type="ECO:0000313" key="10">
    <source>
        <dbReference type="EMBL" id="KAK3014482.1"/>
    </source>
</evidence>
<protein>
    <recommendedName>
        <fullName evidence="8">Histone H4</fullName>
    </recommendedName>
</protein>
<evidence type="ECO:0000256" key="5">
    <source>
        <dbReference type="ARBA" id="ARBA00023125"/>
    </source>
</evidence>
<dbReference type="Pfam" id="PF15511">
    <property type="entry name" value="CENP-T_C"/>
    <property type="match status" value="1"/>
</dbReference>
<organism evidence="10 11">
    <name type="scientific">Escallonia herrerae</name>
    <dbReference type="NCBI Taxonomy" id="1293975"/>
    <lineage>
        <taxon>Eukaryota</taxon>
        <taxon>Viridiplantae</taxon>
        <taxon>Streptophyta</taxon>
        <taxon>Embryophyta</taxon>
        <taxon>Tracheophyta</taxon>
        <taxon>Spermatophyta</taxon>
        <taxon>Magnoliopsida</taxon>
        <taxon>eudicotyledons</taxon>
        <taxon>Gunneridae</taxon>
        <taxon>Pentapetalae</taxon>
        <taxon>asterids</taxon>
        <taxon>campanulids</taxon>
        <taxon>Escalloniales</taxon>
        <taxon>Escalloniaceae</taxon>
        <taxon>Escallonia</taxon>
    </lineage>
</organism>
<dbReference type="GO" id="GO:0000786">
    <property type="term" value="C:nucleosome"/>
    <property type="evidence" value="ECO:0007669"/>
    <property type="project" value="UniProtKB-KW"/>
</dbReference>
<proteinExistence type="inferred from homology"/>
<dbReference type="InterPro" id="IPR001951">
    <property type="entry name" value="Histone_H4"/>
</dbReference>
<dbReference type="SUPFAM" id="SSF47113">
    <property type="entry name" value="Histone-fold"/>
    <property type="match status" value="1"/>
</dbReference>
<dbReference type="GO" id="GO:0030527">
    <property type="term" value="F:structural constituent of chromatin"/>
    <property type="evidence" value="ECO:0007669"/>
    <property type="project" value="InterPro"/>
</dbReference>
<dbReference type="Gene3D" id="1.10.20.10">
    <property type="entry name" value="Histone, subunit A"/>
    <property type="match status" value="1"/>
</dbReference>
<name>A0AA88VUX1_9ASTE</name>
<dbReference type="Proteomes" id="UP001188597">
    <property type="component" value="Unassembled WGS sequence"/>
</dbReference>
<keyword evidence="6 8" id="KW-0539">Nucleus</keyword>
<evidence type="ECO:0000256" key="7">
    <source>
        <dbReference type="ARBA" id="ARBA00023269"/>
    </source>
</evidence>
<comment type="subcellular location">
    <subcellularLocation>
        <location evidence="2">Chromosome</location>
    </subcellularLocation>
    <subcellularLocation>
        <location evidence="1">Nucleus</location>
    </subcellularLocation>
</comment>
<keyword evidence="5 8" id="KW-0238">DNA-binding</keyword>
<feature type="domain" description="CENP-T/Histone H4 histone fold" evidence="9">
    <location>
        <begin position="68"/>
        <end position="109"/>
    </location>
</feature>
<keyword evidence="7 8" id="KW-0544">Nucleosome core</keyword>
<gene>
    <name evidence="10" type="ORF">RJ639_009385</name>
</gene>
<dbReference type="InterPro" id="IPR035425">
    <property type="entry name" value="CENP-T/H4_C"/>
</dbReference>
<keyword evidence="4 8" id="KW-0158">Chromosome</keyword>
<dbReference type="EMBL" id="JAVXUP010001214">
    <property type="protein sequence ID" value="KAK3014482.1"/>
    <property type="molecule type" value="Genomic_DNA"/>
</dbReference>
<keyword evidence="11" id="KW-1185">Reference proteome</keyword>